<dbReference type="GeneID" id="87885769"/>
<evidence type="ECO:0000313" key="2">
    <source>
        <dbReference type="EMBL" id="KAK3305153.1"/>
    </source>
</evidence>
<evidence type="ECO:0008006" key="4">
    <source>
        <dbReference type="Google" id="ProtNLM"/>
    </source>
</evidence>
<dbReference type="InterPro" id="IPR012341">
    <property type="entry name" value="6hp_glycosidase-like_sf"/>
</dbReference>
<dbReference type="SMART" id="SM01149">
    <property type="entry name" value="DUF1237"/>
    <property type="match status" value="1"/>
</dbReference>
<dbReference type="GO" id="GO:0005975">
    <property type="term" value="P:carbohydrate metabolic process"/>
    <property type="evidence" value="ECO:0007669"/>
    <property type="project" value="InterPro"/>
</dbReference>
<dbReference type="SUPFAM" id="SSF48208">
    <property type="entry name" value="Six-hairpin glycosidases"/>
    <property type="match status" value="1"/>
</dbReference>
<dbReference type="GO" id="GO:0003824">
    <property type="term" value="F:catalytic activity"/>
    <property type="evidence" value="ECO:0007669"/>
    <property type="project" value="UniProtKB-ARBA"/>
</dbReference>
<dbReference type="Pfam" id="PF06824">
    <property type="entry name" value="Glyco_hydro_125"/>
    <property type="match status" value="1"/>
</dbReference>
<sequence>MKRDHIRQFFLTGLLADMASSQSCPDYSSYSKARHEPFSTGRYALSYQRPDPGCRTFNSSTVETLLGNMTDAIADPDLYRLFQNAFPNTLDTAIRWRGHAANNSAEELAFIITGDIDAMWLRDSANQLQSYVSLLEPDPKQAAKPDSMASLYRGVINLQARYLLTAPFCNSFQPPPESGIPPATNPAASSDRVFPPYSPEQVFECKYELDSLAAFLQLSTSYYESTHDLSFFSSFQWLPAIQSVLSTAKSMTAGTYASNNTGTVLPSPYTFTRQSARSTETLANDGLGSPVRAVGLVRSAFRPSDDSTFFPFLIPANMMFVRYLAGAALIVQELGDDRAPPGLAEEMVAFERSVREAIEKFGVVPVLSIDDYESSSSSDGNGTTTTATVETVYAYEVDGFGSAAVMDDANVPSLLAAPLFGYLGSANEVYQRTRRRILSGAGNPYFMQGSVISSVGGPHAGPGMAWPMASIVRILTSDDDDEIASVLKEILGSTDGLGLIHESVNSNDASRWTRQWFSWANGLFGEMILDLRLRKPHLLQRSYQ</sequence>
<evidence type="ECO:0000313" key="3">
    <source>
        <dbReference type="Proteomes" id="UP001273166"/>
    </source>
</evidence>
<protein>
    <recommendedName>
        <fullName evidence="4">Glycoside hydrolase family 125 protein</fullName>
    </recommendedName>
</protein>
<dbReference type="InterPro" id="IPR008928">
    <property type="entry name" value="6-hairpin_glycosidase_sf"/>
</dbReference>
<feature type="signal peptide" evidence="1">
    <location>
        <begin position="1"/>
        <end position="21"/>
    </location>
</feature>
<dbReference type="InterPro" id="IPR008313">
    <property type="entry name" value="GH125"/>
</dbReference>
<reference evidence="2" key="2">
    <citation type="submission" date="2023-06" db="EMBL/GenBank/DDBJ databases">
        <authorList>
            <consortium name="Lawrence Berkeley National Laboratory"/>
            <person name="Mondo S.J."/>
            <person name="Hensen N."/>
            <person name="Bonometti L."/>
            <person name="Westerberg I."/>
            <person name="Brannstrom I.O."/>
            <person name="Guillou S."/>
            <person name="Cros-Aarteil S."/>
            <person name="Calhoun S."/>
            <person name="Haridas S."/>
            <person name="Kuo A."/>
            <person name="Pangilinan J."/>
            <person name="Riley R."/>
            <person name="Labutti K."/>
            <person name="Andreopoulos B."/>
            <person name="Lipzen A."/>
            <person name="Chen C."/>
            <person name="Yanf M."/>
            <person name="Daum C."/>
            <person name="Ng V."/>
            <person name="Clum A."/>
            <person name="Steindorff A."/>
            <person name="Ohm R."/>
            <person name="Martin F."/>
            <person name="Silar P."/>
            <person name="Natvig D."/>
            <person name="Lalanne C."/>
            <person name="Gautier V."/>
            <person name="Ament-Velasquez S.L."/>
            <person name="Kruys A."/>
            <person name="Hutchinson M.I."/>
            <person name="Powell A.J."/>
            <person name="Barry K."/>
            <person name="Miller A.N."/>
            <person name="Grigoriev I.V."/>
            <person name="Debuchy R."/>
            <person name="Gladieux P."/>
            <person name="Thoren M.H."/>
            <person name="Johannesson H."/>
        </authorList>
    </citation>
    <scope>NUCLEOTIDE SEQUENCE</scope>
    <source>
        <strain evidence="2">CBS 333.67</strain>
    </source>
</reference>
<gene>
    <name evidence="2" type="ORF">B0T15DRAFT_493333</name>
</gene>
<organism evidence="2 3">
    <name type="scientific">Chaetomium strumarium</name>
    <dbReference type="NCBI Taxonomy" id="1170767"/>
    <lineage>
        <taxon>Eukaryota</taxon>
        <taxon>Fungi</taxon>
        <taxon>Dikarya</taxon>
        <taxon>Ascomycota</taxon>
        <taxon>Pezizomycotina</taxon>
        <taxon>Sordariomycetes</taxon>
        <taxon>Sordariomycetidae</taxon>
        <taxon>Sordariales</taxon>
        <taxon>Chaetomiaceae</taxon>
        <taxon>Chaetomium</taxon>
    </lineage>
</organism>
<dbReference type="EMBL" id="JAUDZG010000004">
    <property type="protein sequence ID" value="KAK3305153.1"/>
    <property type="molecule type" value="Genomic_DNA"/>
</dbReference>
<proteinExistence type="predicted"/>
<dbReference type="Proteomes" id="UP001273166">
    <property type="component" value="Unassembled WGS sequence"/>
</dbReference>
<dbReference type="PIRSF" id="PIRSF028846">
    <property type="entry name" value="UCP028846"/>
    <property type="match status" value="1"/>
</dbReference>
<reference evidence="2" key="1">
    <citation type="journal article" date="2023" name="Mol. Phylogenet. Evol.">
        <title>Genome-scale phylogeny and comparative genomics of the fungal order Sordariales.</title>
        <authorList>
            <person name="Hensen N."/>
            <person name="Bonometti L."/>
            <person name="Westerberg I."/>
            <person name="Brannstrom I.O."/>
            <person name="Guillou S."/>
            <person name="Cros-Aarteil S."/>
            <person name="Calhoun S."/>
            <person name="Haridas S."/>
            <person name="Kuo A."/>
            <person name="Mondo S."/>
            <person name="Pangilinan J."/>
            <person name="Riley R."/>
            <person name="LaButti K."/>
            <person name="Andreopoulos B."/>
            <person name="Lipzen A."/>
            <person name="Chen C."/>
            <person name="Yan M."/>
            <person name="Daum C."/>
            <person name="Ng V."/>
            <person name="Clum A."/>
            <person name="Steindorff A."/>
            <person name="Ohm R.A."/>
            <person name="Martin F."/>
            <person name="Silar P."/>
            <person name="Natvig D.O."/>
            <person name="Lalanne C."/>
            <person name="Gautier V."/>
            <person name="Ament-Velasquez S.L."/>
            <person name="Kruys A."/>
            <person name="Hutchinson M.I."/>
            <person name="Powell A.J."/>
            <person name="Barry K."/>
            <person name="Miller A.N."/>
            <person name="Grigoriev I.V."/>
            <person name="Debuchy R."/>
            <person name="Gladieux P."/>
            <person name="Hiltunen Thoren M."/>
            <person name="Johannesson H."/>
        </authorList>
    </citation>
    <scope>NUCLEOTIDE SEQUENCE</scope>
    <source>
        <strain evidence="2">CBS 333.67</strain>
    </source>
</reference>
<evidence type="ECO:0000256" key="1">
    <source>
        <dbReference type="SAM" id="SignalP"/>
    </source>
</evidence>
<name>A0AAJ0GS65_9PEZI</name>
<keyword evidence="3" id="KW-1185">Reference proteome</keyword>
<dbReference type="PANTHER" id="PTHR31047">
    <property type="entry name" value="MEIOTICALLY UP-REGULATED GENE 157 PROTEIN"/>
    <property type="match status" value="1"/>
</dbReference>
<accession>A0AAJ0GS65</accession>
<dbReference type="PANTHER" id="PTHR31047:SF1">
    <property type="entry name" value="DUF1237 DOMAIN-CONTAINING PROTEIN"/>
    <property type="match status" value="1"/>
</dbReference>
<dbReference type="Gene3D" id="1.50.10.10">
    <property type="match status" value="1"/>
</dbReference>
<dbReference type="AlphaFoldDB" id="A0AAJ0GS65"/>
<keyword evidence="1" id="KW-0732">Signal</keyword>
<comment type="caution">
    <text evidence="2">The sequence shown here is derived from an EMBL/GenBank/DDBJ whole genome shotgun (WGS) entry which is preliminary data.</text>
</comment>
<dbReference type="RefSeq" id="XP_062720933.1">
    <property type="nucleotide sequence ID" value="XM_062866940.1"/>
</dbReference>
<feature type="chain" id="PRO_5042518474" description="Glycoside hydrolase family 125 protein" evidence="1">
    <location>
        <begin position="22"/>
        <end position="544"/>
    </location>
</feature>